<organism evidence="2 3">
    <name type="scientific">Mucilaginibacter aquatilis</name>
    <dbReference type="NCBI Taxonomy" id="1517760"/>
    <lineage>
        <taxon>Bacteria</taxon>
        <taxon>Pseudomonadati</taxon>
        <taxon>Bacteroidota</taxon>
        <taxon>Sphingobacteriia</taxon>
        <taxon>Sphingobacteriales</taxon>
        <taxon>Sphingobacteriaceae</taxon>
        <taxon>Mucilaginibacter</taxon>
    </lineage>
</organism>
<keyword evidence="1" id="KW-1133">Transmembrane helix</keyword>
<dbReference type="OrthoDB" id="1448012at2"/>
<keyword evidence="1" id="KW-0812">Transmembrane</keyword>
<evidence type="ECO:0000313" key="2">
    <source>
        <dbReference type="EMBL" id="MVN92226.1"/>
    </source>
</evidence>
<dbReference type="RefSeq" id="WP_157542542.1">
    <property type="nucleotide sequence ID" value="NZ_WQLA01000005.1"/>
</dbReference>
<protein>
    <submittedName>
        <fullName evidence="2">Uncharacterized protein</fullName>
    </submittedName>
</protein>
<evidence type="ECO:0000313" key="3">
    <source>
        <dbReference type="Proteomes" id="UP000434850"/>
    </source>
</evidence>
<proteinExistence type="predicted"/>
<sequence>MALPSIKQVTKITALITFLGGTLFLLAFYLTMSLSAAILGIVYGELIMLINLAVLTAIIVRAHYHAIPLPTALKAIEILLINVPVSILYLWIGITLSNYVRITFVNPNKAIVENLRVSGCDDKLIQQLNTGQSKTVWIKIPNDCSITINYTIGQQTKQEDVTSYVTNGGGYITTFNINTKQKPCKSDL</sequence>
<name>A0A6I4IF64_9SPHI</name>
<accession>A0A6I4IF64</accession>
<keyword evidence="1" id="KW-0472">Membrane</keyword>
<evidence type="ECO:0000256" key="1">
    <source>
        <dbReference type="SAM" id="Phobius"/>
    </source>
</evidence>
<comment type="caution">
    <text evidence="2">The sequence shown here is derived from an EMBL/GenBank/DDBJ whole genome shotgun (WGS) entry which is preliminary data.</text>
</comment>
<feature type="transmembrane region" description="Helical" evidence="1">
    <location>
        <begin position="72"/>
        <end position="92"/>
    </location>
</feature>
<gene>
    <name evidence="2" type="ORF">GO816_13910</name>
</gene>
<feature type="transmembrane region" description="Helical" evidence="1">
    <location>
        <begin position="36"/>
        <end position="60"/>
    </location>
</feature>
<feature type="transmembrane region" description="Helical" evidence="1">
    <location>
        <begin position="12"/>
        <end position="30"/>
    </location>
</feature>
<reference evidence="2 3" key="1">
    <citation type="submission" date="2019-12" db="EMBL/GenBank/DDBJ databases">
        <title>Mucilaginibacter sp. HME9299 genome sequencing and assembly.</title>
        <authorList>
            <person name="Kang H."/>
            <person name="Kim H."/>
            <person name="Joh K."/>
        </authorList>
    </citation>
    <scope>NUCLEOTIDE SEQUENCE [LARGE SCALE GENOMIC DNA]</scope>
    <source>
        <strain evidence="2 3">HME9299</strain>
    </source>
</reference>
<dbReference type="EMBL" id="WQLA01000005">
    <property type="protein sequence ID" value="MVN92226.1"/>
    <property type="molecule type" value="Genomic_DNA"/>
</dbReference>
<dbReference type="AlphaFoldDB" id="A0A6I4IF64"/>
<dbReference type="Proteomes" id="UP000434850">
    <property type="component" value="Unassembled WGS sequence"/>
</dbReference>
<keyword evidence="3" id="KW-1185">Reference proteome</keyword>